<evidence type="ECO:0000313" key="6">
    <source>
        <dbReference type="Proteomes" id="UP000443582"/>
    </source>
</evidence>
<dbReference type="Pfam" id="PF00535">
    <property type="entry name" value="Glycos_transf_2"/>
    <property type="match status" value="1"/>
</dbReference>
<dbReference type="CDD" id="cd06442">
    <property type="entry name" value="DPM1_like"/>
    <property type="match status" value="1"/>
</dbReference>
<evidence type="ECO:0000256" key="3">
    <source>
        <dbReference type="ARBA" id="ARBA00022679"/>
    </source>
</evidence>
<keyword evidence="2" id="KW-0328">Glycosyltransferase</keyword>
<dbReference type="InterPro" id="IPR029044">
    <property type="entry name" value="Nucleotide-diphossugar_trans"/>
</dbReference>
<dbReference type="EMBL" id="QDKL01000001">
    <property type="protein sequence ID" value="RZF23082.1"/>
    <property type="molecule type" value="Genomic_DNA"/>
</dbReference>
<comment type="similarity">
    <text evidence="1">Belongs to the glycosyltransferase 2 family.</text>
</comment>
<reference evidence="6" key="1">
    <citation type="journal article" date="2019" name="Int. J. Syst. Evol. Microbiol.">
        <title>Halobacteriovorax valvorus sp. nov., a novel prokaryotic predator isolated from coastal seawater of China.</title>
        <authorList>
            <person name="Chen M.-X."/>
        </authorList>
    </citation>
    <scope>NUCLEOTIDE SEQUENCE [LARGE SCALE GENOMIC DNA]</scope>
    <source>
        <strain evidence="6">BL9</strain>
    </source>
</reference>
<dbReference type="Proteomes" id="UP000443582">
    <property type="component" value="Unassembled WGS sequence"/>
</dbReference>
<proteinExistence type="inferred from homology"/>
<sequence length="250" mass="28489">MKKVSTGQLPWNRSLIIIPTYNEIDNIERMIDTIFGKYPEVSLLIIEDGSPDGTADVVKKKMESNENLHIIERTGKLGLGTAYITGFKWALENKYDFVFEMDCDFSHDPDAVKDLLAAAQENDLVIGSRYIDGIRIINWPFRRLLLSYCASIYTRFMTGIPVLDTTGGFKCFTRKALEAINLNKIISNGYIFQLELNYKVWDRGLKVKEVPIIFYERRDGQSKMGGGIIFEALFNVVKLRVLKLLGLLNS</sequence>
<gene>
    <name evidence="5" type="ORF">DAY19_04745</name>
</gene>
<keyword evidence="3" id="KW-0808">Transferase</keyword>
<dbReference type="SUPFAM" id="SSF53448">
    <property type="entry name" value="Nucleotide-diphospho-sugar transferases"/>
    <property type="match status" value="1"/>
</dbReference>
<evidence type="ECO:0000313" key="5">
    <source>
        <dbReference type="EMBL" id="RZF23082.1"/>
    </source>
</evidence>
<keyword evidence="6" id="KW-1185">Reference proteome</keyword>
<evidence type="ECO:0000256" key="1">
    <source>
        <dbReference type="ARBA" id="ARBA00006739"/>
    </source>
</evidence>
<feature type="domain" description="Glycosyltransferase 2-like" evidence="4">
    <location>
        <begin position="16"/>
        <end position="179"/>
    </location>
</feature>
<evidence type="ECO:0000259" key="4">
    <source>
        <dbReference type="Pfam" id="PF00535"/>
    </source>
</evidence>
<dbReference type="PANTHER" id="PTHR43398">
    <property type="entry name" value="DOLICHOL-PHOSPHATE MANNOSYLTRANSFERASE SUBUNIT 1"/>
    <property type="match status" value="1"/>
</dbReference>
<dbReference type="InterPro" id="IPR039528">
    <property type="entry name" value="DPM1-like"/>
</dbReference>
<organism evidence="5 6">
    <name type="scientific">Halobacteriovorax vibrionivorans</name>
    <dbReference type="NCBI Taxonomy" id="2152716"/>
    <lineage>
        <taxon>Bacteria</taxon>
        <taxon>Pseudomonadati</taxon>
        <taxon>Bdellovibrionota</taxon>
        <taxon>Bacteriovoracia</taxon>
        <taxon>Bacteriovoracales</taxon>
        <taxon>Halobacteriovoraceae</taxon>
        <taxon>Halobacteriovorax</taxon>
    </lineage>
</organism>
<accession>A0ABY0IKB1</accession>
<name>A0ABY0IKB1_9BACT</name>
<dbReference type="PANTHER" id="PTHR43398:SF1">
    <property type="entry name" value="DOLICHOL-PHOSPHATE MANNOSYLTRANSFERASE SUBUNIT 1"/>
    <property type="match status" value="1"/>
</dbReference>
<protein>
    <submittedName>
        <fullName evidence="5">Polyprenol monophosphomannose synthase</fullName>
    </submittedName>
</protein>
<evidence type="ECO:0000256" key="2">
    <source>
        <dbReference type="ARBA" id="ARBA00022676"/>
    </source>
</evidence>
<dbReference type="Gene3D" id="3.90.550.10">
    <property type="entry name" value="Spore Coat Polysaccharide Biosynthesis Protein SpsA, Chain A"/>
    <property type="match status" value="1"/>
</dbReference>
<dbReference type="InterPro" id="IPR001173">
    <property type="entry name" value="Glyco_trans_2-like"/>
</dbReference>
<comment type="caution">
    <text evidence="5">The sequence shown here is derived from an EMBL/GenBank/DDBJ whole genome shotgun (WGS) entry which is preliminary data.</text>
</comment>